<comment type="caution">
    <text evidence="3">The sequence shown here is derived from an EMBL/GenBank/DDBJ whole genome shotgun (WGS) entry which is preliminary data.</text>
</comment>
<dbReference type="Proteomes" id="UP001515100">
    <property type="component" value="Unassembled WGS sequence"/>
</dbReference>
<dbReference type="EMBL" id="SDPP02000002">
    <property type="protein sequence ID" value="KAA1378746.1"/>
    <property type="molecule type" value="Genomic_DNA"/>
</dbReference>
<reference evidence="3" key="1">
    <citation type="submission" date="2019-09" db="EMBL/GenBank/DDBJ databases">
        <authorList>
            <person name="Li J."/>
        </authorList>
    </citation>
    <scope>NUCLEOTIDE SEQUENCE [LARGE SCALE GENOMIC DNA]</scope>
    <source>
        <strain evidence="3">NRBC 14897</strain>
    </source>
</reference>
<dbReference type="AlphaFoldDB" id="A0A641APE8"/>
<sequence>MLRATVSAIWTDVTSECDYPEQMPDEKKQTLASRIVVIDGLRGLLVILVVLHHGWTLWPTGGIEDTWPVYRWFVAGNFAVSVFFVLGAFLATRSLLRQAEAGSLRPSSALVRRAVRLGGQMYLLLIVLLIVSVFDETDTYPKAATTDSVLHAATFTFNWFVQNPLVESRPDIGHLWYLSVDMQVFVVVLAIVWLLRRRAVWLVVALATLFFLLALWRSQIYHDDGAYRALLRTAGRADAPIAGALAAALLPFVKLDQQRARLLALVAALSLLPLMYVTGDLDYFFGVPGVLVDIAVGSMLIGLSLAPAHPALTAVFARRPLRFLGRYSLGIYLWHYPVFWFVARHGIEWNWGVRVVVGFAITAVMVTIGQLVAERRVTQIVDSPRWRAMDDGLPAFVIRQARSRWKVGQRSE</sequence>
<feature type="transmembrane region" description="Helical" evidence="1">
    <location>
        <begin position="324"/>
        <end position="343"/>
    </location>
</feature>
<keyword evidence="1" id="KW-0812">Transmembrane</keyword>
<feature type="transmembrane region" description="Helical" evidence="1">
    <location>
        <begin position="200"/>
        <end position="217"/>
    </location>
</feature>
<feature type="transmembrane region" description="Helical" evidence="1">
    <location>
        <begin position="260"/>
        <end position="277"/>
    </location>
</feature>
<feature type="transmembrane region" description="Helical" evidence="1">
    <location>
        <begin position="31"/>
        <end position="52"/>
    </location>
</feature>
<dbReference type="InterPro" id="IPR002656">
    <property type="entry name" value="Acyl_transf_3_dom"/>
</dbReference>
<dbReference type="InterPro" id="IPR050879">
    <property type="entry name" value="Acyltransferase_3"/>
</dbReference>
<accession>A0A641APE8</accession>
<keyword evidence="3" id="KW-0808">Transferase</keyword>
<evidence type="ECO:0000259" key="2">
    <source>
        <dbReference type="Pfam" id="PF01757"/>
    </source>
</evidence>
<organism evidence="3 4">
    <name type="scientific">Aeromicrobium fastidiosum</name>
    <dbReference type="NCBI Taxonomy" id="52699"/>
    <lineage>
        <taxon>Bacteria</taxon>
        <taxon>Bacillati</taxon>
        <taxon>Actinomycetota</taxon>
        <taxon>Actinomycetes</taxon>
        <taxon>Propionibacteriales</taxon>
        <taxon>Nocardioidaceae</taxon>
        <taxon>Aeromicrobium</taxon>
    </lineage>
</organism>
<proteinExistence type="predicted"/>
<keyword evidence="3" id="KW-0012">Acyltransferase</keyword>
<dbReference type="PANTHER" id="PTHR23028:SF53">
    <property type="entry name" value="ACYL_TRANSF_3 DOMAIN-CONTAINING PROTEIN"/>
    <property type="match status" value="1"/>
</dbReference>
<protein>
    <submittedName>
        <fullName evidence="3">Acyltransferase</fullName>
    </submittedName>
</protein>
<feature type="transmembrane region" description="Helical" evidence="1">
    <location>
        <begin position="175"/>
        <end position="195"/>
    </location>
</feature>
<evidence type="ECO:0000256" key="1">
    <source>
        <dbReference type="SAM" id="Phobius"/>
    </source>
</evidence>
<dbReference type="GO" id="GO:0009103">
    <property type="term" value="P:lipopolysaccharide biosynthetic process"/>
    <property type="evidence" value="ECO:0007669"/>
    <property type="project" value="TreeGrafter"/>
</dbReference>
<feature type="transmembrane region" description="Helical" evidence="1">
    <location>
        <begin position="72"/>
        <end position="96"/>
    </location>
</feature>
<dbReference type="OrthoDB" id="5242306at2"/>
<dbReference type="Pfam" id="PF01757">
    <property type="entry name" value="Acyl_transf_3"/>
    <property type="match status" value="1"/>
</dbReference>
<keyword evidence="4" id="KW-1185">Reference proteome</keyword>
<keyword evidence="1" id="KW-1133">Transmembrane helix</keyword>
<dbReference type="GO" id="GO:0016020">
    <property type="term" value="C:membrane"/>
    <property type="evidence" value="ECO:0007669"/>
    <property type="project" value="TreeGrafter"/>
</dbReference>
<gene>
    <name evidence="3" type="ORF">ESP62_010465</name>
</gene>
<feature type="transmembrane region" description="Helical" evidence="1">
    <location>
        <begin position="117"/>
        <end position="134"/>
    </location>
</feature>
<evidence type="ECO:0000313" key="4">
    <source>
        <dbReference type="Proteomes" id="UP001515100"/>
    </source>
</evidence>
<feature type="transmembrane region" description="Helical" evidence="1">
    <location>
        <begin position="355"/>
        <end position="373"/>
    </location>
</feature>
<name>A0A641APE8_9ACTN</name>
<feature type="transmembrane region" description="Helical" evidence="1">
    <location>
        <begin position="237"/>
        <end position="253"/>
    </location>
</feature>
<feature type="domain" description="Acyltransferase 3" evidence="2">
    <location>
        <begin position="38"/>
        <end position="368"/>
    </location>
</feature>
<keyword evidence="1" id="KW-0472">Membrane</keyword>
<dbReference type="GO" id="GO:0016747">
    <property type="term" value="F:acyltransferase activity, transferring groups other than amino-acyl groups"/>
    <property type="evidence" value="ECO:0007669"/>
    <property type="project" value="InterPro"/>
</dbReference>
<dbReference type="PANTHER" id="PTHR23028">
    <property type="entry name" value="ACETYLTRANSFERASE"/>
    <property type="match status" value="1"/>
</dbReference>
<evidence type="ECO:0000313" key="3">
    <source>
        <dbReference type="EMBL" id="KAA1378746.1"/>
    </source>
</evidence>